<evidence type="ECO:0000256" key="15">
    <source>
        <dbReference type="ARBA" id="ARBA00023137"/>
    </source>
</evidence>
<dbReference type="PROSITE" id="PS00109">
    <property type="entry name" value="PROTEIN_KINASE_TYR"/>
    <property type="match status" value="1"/>
</dbReference>
<evidence type="ECO:0000256" key="4">
    <source>
        <dbReference type="ARBA" id="ARBA00022475"/>
    </source>
</evidence>
<keyword evidence="17" id="KW-0010">Activator</keyword>
<evidence type="ECO:0000256" key="5">
    <source>
        <dbReference type="ARBA" id="ARBA00022553"/>
    </source>
</evidence>
<evidence type="ECO:0000256" key="18">
    <source>
        <dbReference type="ARBA" id="ARBA00023163"/>
    </source>
</evidence>
<dbReference type="InterPro" id="IPR000719">
    <property type="entry name" value="Prot_kinase_dom"/>
</dbReference>
<dbReference type="GO" id="GO:0023056">
    <property type="term" value="P:positive regulation of signaling"/>
    <property type="evidence" value="ECO:0007669"/>
    <property type="project" value="UniProtKB-ARBA"/>
</dbReference>
<feature type="region of interest" description="Disordered" evidence="22">
    <location>
        <begin position="768"/>
        <end position="787"/>
    </location>
</feature>
<keyword evidence="15" id="KW-0829">Tyrosine-protein kinase</keyword>
<evidence type="ECO:0000256" key="6">
    <source>
        <dbReference type="ARBA" id="ARBA00022679"/>
    </source>
</evidence>
<evidence type="ECO:0000259" key="23">
    <source>
        <dbReference type="PROSITE" id="PS50011"/>
    </source>
</evidence>
<comment type="caution">
    <text evidence="24">The sequence shown here is derived from an EMBL/GenBank/DDBJ whole genome shotgun (WGS) entry which is preliminary data.</text>
</comment>
<dbReference type="PROSITE" id="PS50011">
    <property type="entry name" value="PROTEIN_KINASE_DOM"/>
    <property type="match status" value="1"/>
</dbReference>
<keyword evidence="18" id="KW-0804">Transcription</keyword>
<feature type="compositionally biased region" description="Low complexity" evidence="22">
    <location>
        <begin position="430"/>
        <end position="439"/>
    </location>
</feature>
<keyword evidence="25" id="KW-1185">Reference proteome</keyword>
<dbReference type="SUPFAM" id="SSF53098">
    <property type="entry name" value="Ribonuclease H-like"/>
    <property type="match status" value="1"/>
</dbReference>
<evidence type="ECO:0000256" key="11">
    <source>
        <dbReference type="ARBA" id="ARBA00022840"/>
    </source>
</evidence>
<evidence type="ECO:0000313" key="25">
    <source>
        <dbReference type="Proteomes" id="UP001239994"/>
    </source>
</evidence>
<evidence type="ECO:0000256" key="16">
    <source>
        <dbReference type="ARBA" id="ARBA00023157"/>
    </source>
</evidence>
<evidence type="ECO:0000256" key="19">
    <source>
        <dbReference type="ARBA" id="ARBA00023170"/>
    </source>
</evidence>
<evidence type="ECO:0000256" key="13">
    <source>
        <dbReference type="ARBA" id="ARBA00023015"/>
    </source>
</evidence>
<dbReference type="InterPro" id="IPR036397">
    <property type="entry name" value="RNaseH_sf"/>
</dbReference>
<dbReference type="PANTHER" id="PTHR24416">
    <property type="entry name" value="TYROSINE-PROTEIN KINASE RECEPTOR"/>
    <property type="match status" value="1"/>
</dbReference>
<dbReference type="FunFam" id="1.10.510.10:FF:002828">
    <property type="entry name" value="Receptor tyrosine-protein kinase erbB-2"/>
    <property type="match status" value="1"/>
</dbReference>
<evidence type="ECO:0000256" key="10">
    <source>
        <dbReference type="ARBA" id="ARBA00022777"/>
    </source>
</evidence>
<evidence type="ECO:0000256" key="2">
    <source>
        <dbReference type="ARBA" id="ARBA00004251"/>
    </source>
</evidence>
<dbReference type="Proteomes" id="UP001239994">
    <property type="component" value="Unassembled WGS sequence"/>
</dbReference>
<feature type="compositionally biased region" description="Basic and acidic residues" evidence="22">
    <location>
        <begin position="494"/>
        <end position="504"/>
    </location>
</feature>
<dbReference type="Gene3D" id="1.10.510.10">
    <property type="entry name" value="Transferase(Phosphotransferase) domain 1"/>
    <property type="match status" value="1"/>
</dbReference>
<evidence type="ECO:0000256" key="1">
    <source>
        <dbReference type="ARBA" id="ARBA00004123"/>
    </source>
</evidence>
<organism evidence="24 25">
    <name type="scientific">Electrophorus voltai</name>
    <dbReference type="NCBI Taxonomy" id="2609070"/>
    <lineage>
        <taxon>Eukaryota</taxon>
        <taxon>Metazoa</taxon>
        <taxon>Chordata</taxon>
        <taxon>Craniata</taxon>
        <taxon>Vertebrata</taxon>
        <taxon>Euteleostomi</taxon>
        <taxon>Actinopterygii</taxon>
        <taxon>Neopterygii</taxon>
        <taxon>Teleostei</taxon>
        <taxon>Ostariophysi</taxon>
        <taxon>Gymnotiformes</taxon>
        <taxon>Gymnotoidei</taxon>
        <taxon>Gymnotidae</taxon>
        <taxon>Electrophorus</taxon>
    </lineage>
</organism>
<protein>
    <recommendedName>
        <fullName evidence="3">receptor protein-tyrosine kinase</fullName>
        <ecNumber evidence="3">2.7.10.1</ecNumber>
    </recommendedName>
</protein>
<keyword evidence="16" id="KW-1015">Disulfide bond</keyword>
<keyword evidence="11" id="KW-0067">ATP-binding</keyword>
<dbReference type="Pfam" id="PF07714">
    <property type="entry name" value="PK_Tyr_Ser-Thr"/>
    <property type="match status" value="1"/>
</dbReference>
<keyword evidence="20" id="KW-0325">Glycoprotein</keyword>
<keyword evidence="19" id="KW-0675">Receptor</keyword>
<dbReference type="InterPro" id="IPR012337">
    <property type="entry name" value="RNaseH-like_sf"/>
</dbReference>
<dbReference type="SMART" id="SM00219">
    <property type="entry name" value="TyrKc"/>
    <property type="match status" value="1"/>
</dbReference>
<dbReference type="GO" id="GO:0038127">
    <property type="term" value="P:ERBB signaling pathway"/>
    <property type="evidence" value="ECO:0007669"/>
    <property type="project" value="UniProtKB-ARBA"/>
</dbReference>
<feature type="region of interest" description="Disordered" evidence="22">
    <location>
        <begin position="613"/>
        <end position="642"/>
    </location>
</feature>
<sequence length="787" mass="87745">MTCVLPAALPTVLETADILFCRVFRQFGLPEDIVSDRSPQFTSRVWKELLGYQPPLYPWNTPASEQPAVERWCKESERTWEEMHQRLRKVIAAYKIKVDRKWGETPQFMIRQKVWVSTKDGLAGTTSKARLHLLKPAPSRQDEARSKSLAGSLGWGFCQGMIVAIFQAHGTKLAMMKGMMYLEERRLVHRDLAARNVLVKSPNHIKITDFGLARLLDADEKEYNADGGKVRKQTRLLLSQTMPIKWMALECIHYRKFTHQSDVWSYGVTIWELMTFGGKPYDGIPTREIPDILEKGERLPQPPICTIDVYMVMVKCWMIDADSRPKFKELAVEFCRMARDPQRYLVIQGDDCMKPPSPTHSKFFQSLLGEEDLGELMDAEEYLVPQPCNTPSSSHTSRPYLDSNRNQCCYHDGALQPKELAGAQSCEAATPTVSPSAPAGVQRVAHASQEEQRCNGSLKKQSGAGEDGSSQRYSADPTVFLGEKTQRGAATEDGYVKPRKDKSSSESSNPIEENPFVTRRKNREIHALDNPGYHSTPDGHPSAEDEYNNEPFYHNAGEVSQESLKKNGVSVPLQSLTITETTNSHAPLTNQAGRPHYHSQGATVHFAIPPVQPPQSGPMSQNGHSTHSIKGVSNDHPSKPGHPLPSGQICHISHQVQVTYPVPGGLSDQQGPLAKCIAAGKSSITGLPGHTVHQSSVPQMSHTGTIMVDKMHTSTFDNPEYWHHSLPAKVTQRPQDLSQVCSNSFLYKQNGRMRSAVAENPEYLSESGMKTGMVLPPPPYRQRNTVV</sequence>
<evidence type="ECO:0000256" key="17">
    <source>
        <dbReference type="ARBA" id="ARBA00023159"/>
    </source>
</evidence>
<evidence type="ECO:0000256" key="14">
    <source>
        <dbReference type="ARBA" id="ARBA00023136"/>
    </source>
</evidence>
<dbReference type="InterPro" id="IPR008266">
    <property type="entry name" value="Tyr_kinase_AS"/>
</dbReference>
<dbReference type="GO" id="GO:0004714">
    <property type="term" value="F:transmembrane receptor protein tyrosine kinase activity"/>
    <property type="evidence" value="ECO:0007669"/>
    <property type="project" value="UniProtKB-EC"/>
</dbReference>
<keyword evidence="14" id="KW-0472">Membrane</keyword>
<name>A0AAD9E594_9TELE</name>
<keyword evidence="5" id="KW-0597">Phosphoprotein</keyword>
<dbReference type="AlphaFoldDB" id="A0AAD9E594"/>
<dbReference type="PANTHER" id="PTHR24416:SF90">
    <property type="entry name" value="RECEPTOR TYROSINE-PROTEIN KINASE ERBB-4"/>
    <property type="match status" value="1"/>
</dbReference>
<dbReference type="InterPro" id="IPR050122">
    <property type="entry name" value="RTK"/>
</dbReference>
<keyword evidence="10" id="KW-0418">Kinase</keyword>
<evidence type="ECO:0000256" key="12">
    <source>
        <dbReference type="ARBA" id="ARBA00022989"/>
    </source>
</evidence>
<feature type="domain" description="Protein kinase" evidence="23">
    <location>
        <begin position="1"/>
        <end position="345"/>
    </location>
</feature>
<keyword evidence="4" id="KW-1003">Cell membrane</keyword>
<reference evidence="24" key="1">
    <citation type="submission" date="2023-03" db="EMBL/GenBank/DDBJ databases">
        <title>Electrophorus voltai genome.</title>
        <authorList>
            <person name="Bian C."/>
        </authorList>
    </citation>
    <scope>NUCLEOTIDE SEQUENCE</scope>
    <source>
        <strain evidence="24">CB-2022</strain>
        <tissue evidence="24">Muscle</tissue>
    </source>
</reference>
<dbReference type="GO" id="GO:0043235">
    <property type="term" value="C:receptor complex"/>
    <property type="evidence" value="ECO:0007669"/>
    <property type="project" value="TreeGrafter"/>
</dbReference>
<dbReference type="InterPro" id="IPR001245">
    <property type="entry name" value="Ser-Thr/Tyr_kinase_cat_dom"/>
</dbReference>
<evidence type="ECO:0000256" key="3">
    <source>
        <dbReference type="ARBA" id="ARBA00011902"/>
    </source>
</evidence>
<evidence type="ECO:0000313" key="24">
    <source>
        <dbReference type="EMBL" id="KAK1802682.1"/>
    </source>
</evidence>
<dbReference type="EC" id="2.7.10.1" evidence="3"/>
<dbReference type="PRINTS" id="PR00109">
    <property type="entry name" value="TYRKINASE"/>
</dbReference>
<evidence type="ECO:0000256" key="8">
    <source>
        <dbReference type="ARBA" id="ARBA00022729"/>
    </source>
</evidence>
<dbReference type="InterPro" id="IPR011009">
    <property type="entry name" value="Kinase-like_dom_sf"/>
</dbReference>
<gene>
    <name evidence="24" type="ORF">P4O66_004181</name>
</gene>
<evidence type="ECO:0000256" key="20">
    <source>
        <dbReference type="ARBA" id="ARBA00023180"/>
    </source>
</evidence>
<feature type="region of interest" description="Disordered" evidence="22">
    <location>
        <begin position="430"/>
        <end position="548"/>
    </location>
</feature>
<dbReference type="GO" id="GO:0022008">
    <property type="term" value="P:neurogenesis"/>
    <property type="evidence" value="ECO:0007669"/>
    <property type="project" value="TreeGrafter"/>
</dbReference>
<dbReference type="GO" id="GO:0043066">
    <property type="term" value="P:negative regulation of apoptotic process"/>
    <property type="evidence" value="ECO:0007669"/>
    <property type="project" value="TreeGrafter"/>
</dbReference>
<dbReference type="GO" id="GO:0005524">
    <property type="term" value="F:ATP binding"/>
    <property type="evidence" value="ECO:0007669"/>
    <property type="project" value="UniProtKB-KW"/>
</dbReference>
<feature type="compositionally biased region" description="Polar residues" evidence="22">
    <location>
        <begin position="617"/>
        <end position="628"/>
    </location>
</feature>
<dbReference type="InterPro" id="IPR020635">
    <property type="entry name" value="Tyr_kinase_cat_dom"/>
</dbReference>
<evidence type="ECO:0000256" key="21">
    <source>
        <dbReference type="ARBA" id="ARBA00023242"/>
    </source>
</evidence>
<proteinExistence type="predicted"/>
<evidence type="ECO:0000256" key="22">
    <source>
        <dbReference type="SAM" id="MobiDB-lite"/>
    </source>
</evidence>
<dbReference type="GO" id="GO:0005154">
    <property type="term" value="F:epidermal growth factor receptor binding"/>
    <property type="evidence" value="ECO:0007669"/>
    <property type="project" value="TreeGrafter"/>
</dbReference>
<keyword evidence="9" id="KW-0547">Nucleotide-binding</keyword>
<dbReference type="EMBL" id="JAROKS010000006">
    <property type="protein sequence ID" value="KAK1802682.1"/>
    <property type="molecule type" value="Genomic_DNA"/>
</dbReference>
<dbReference type="GO" id="GO:0003676">
    <property type="term" value="F:nucleic acid binding"/>
    <property type="evidence" value="ECO:0007669"/>
    <property type="project" value="InterPro"/>
</dbReference>
<keyword evidence="8" id="KW-0732">Signal</keyword>
<evidence type="ECO:0000256" key="7">
    <source>
        <dbReference type="ARBA" id="ARBA00022692"/>
    </source>
</evidence>
<keyword evidence="7" id="KW-0812">Transmembrane</keyword>
<dbReference type="GO" id="GO:0009925">
    <property type="term" value="C:basal plasma membrane"/>
    <property type="evidence" value="ECO:0007669"/>
    <property type="project" value="TreeGrafter"/>
</dbReference>
<accession>A0AAD9E594</accession>
<dbReference type="GO" id="GO:0005634">
    <property type="term" value="C:nucleus"/>
    <property type="evidence" value="ECO:0007669"/>
    <property type="project" value="UniProtKB-SubCell"/>
</dbReference>
<dbReference type="GO" id="GO:0009966">
    <property type="term" value="P:regulation of signal transduction"/>
    <property type="evidence" value="ECO:0007669"/>
    <property type="project" value="UniProtKB-ARBA"/>
</dbReference>
<dbReference type="GO" id="GO:0008284">
    <property type="term" value="P:positive regulation of cell population proliferation"/>
    <property type="evidence" value="ECO:0007669"/>
    <property type="project" value="TreeGrafter"/>
</dbReference>
<feature type="compositionally biased region" description="Low complexity" evidence="22">
    <location>
        <begin position="505"/>
        <end position="515"/>
    </location>
</feature>
<keyword evidence="6" id="KW-0808">Transferase</keyword>
<dbReference type="GO" id="GO:0010647">
    <property type="term" value="P:positive regulation of cell communication"/>
    <property type="evidence" value="ECO:0007669"/>
    <property type="project" value="UniProtKB-ARBA"/>
</dbReference>
<dbReference type="Gene3D" id="3.30.420.10">
    <property type="entry name" value="Ribonuclease H-like superfamily/Ribonuclease H"/>
    <property type="match status" value="1"/>
</dbReference>
<keyword evidence="21" id="KW-0539">Nucleus</keyword>
<evidence type="ECO:0000256" key="9">
    <source>
        <dbReference type="ARBA" id="ARBA00022741"/>
    </source>
</evidence>
<comment type="subcellular location">
    <subcellularLocation>
        <location evidence="2">Cell membrane</location>
        <topology evidence="2">Single-pass type I membrane protein</topology>
    </subcellularLocation>
    <subcellularLocation>
        <location evidence="1">Nucleus</location>
    </subcellularLocation>
</comment>
<dbReference type="SUPFAM" id="SSF56112">
    <property type="entry name" value="Protein kinase-like (PK-like)"/>
    <property type="match status" value="1"/>
</dbReference>
<keyword evidence="13" id="KW-0805">Transcription regulation</keyword>
<keyword evidence="12" id="KW-1133">Transmembrane helix</keyword>